<feature type="compositionally biased region" description="Pro residues" evidence="23">
    <location>
        <begin position="1088"/>
        <end position="1097"/>
    </location>
</feature>
<keyword evidence="12 22" id="KW-0175">Coiled coil</keyword>
<dbReference type="PANTHER" id="PTHR14166">
    <property type="entry name" value="SLIT-ROBO RHO GTPASE ACTIVATING PROTEIN"/>
    <property type="match status" value="1"/>
</dbReference>
<feature type="domain" description="SH3" evidence="24">
    <location>
        <begin position="727"/>
        <end position="786"/>
    </location>
</feature>
<feature type="region of interest" description="Disordered" evidence="23">
    <location>
        <begin position="978"/>
        <end position="997"/>
    </location>
</feature>
<dbReference type="GO" id="GO:0005829">
    <property type="term" value="C:cytosol"/>
    <property type="evidence" value="ECO:0007669"/>
    <property type="project" value="UniProtKB-SubCell"/>
</dbReference>
<dbReference type="Gene3D" id="1.20.1270.60">
    <property type="entry name" value="Arfaptin homology (AH) domain/BAR domain"/>
    <property type="match status" value="1"/>
</dbReference>
<evidence type="ECO:0000256" key="3">
    <source>
        <dbReference type="ARBA" id="ARBA00004510"/>
    </source>
</evidence>
<feature type="domain" description="F-BAR" evidence="26">
    <location>
        <begin position="15"/>
        <end position="318"/>
    </location>
</feature>
<dbReference type="FunFam" id="1.10.555.10:FF:000010">
    <property type="entry name" value="SLIT-ROBO Rho GTPase-activating protein 1 isoform 2"/>
    <property type="match status" value="1"/>
</dbReference>
<keyword evidence="9" id="KW-0963">Cytoplasm</keyword>
<reference evidence="27 28" key="1">
    <citation type="submission" date="2024-06" db="EMBL/GenBank/DDBJ databases">
        <authorList>
            <person name="Pan Q."/>
            <person name="Wen M."/>
            <person name="Jouanno E."/>
            <person name="Zahm M."/>
            <person name="Klopp C."/>
            <person name="Cabau C."/>
            <person name="Louis A."/>
            <person name="Berthelot C."/>
            <person name="Parey E."/>
            <person name="Roest Crollius H."/>
            <person name="Montfort J."/>
            <person name="Robinson-Rechavi M."/>
            <person name="Bouchez O."/>
            <person name="Lampietro C."/>
            <person name="Lopez Roques C."/>
            <person name="Donnadieu C."/>
            <person name="Postlethwait J."/>
            <person name="Bobe J."/>
            <person name="Verreycken H."/>
            <person name="Guiguen Y."/>
        </authorList>
    </citation>
    <scope>NUCLEOTIDE SEQUENCE [LARGE SCALE GENOMIC DNA]</scope>
    <source>
        <strain evidence="27">Up_M1</strain>
        <tissue evidence="27">Testis</tissue>
    </source>
</reference>
<keyword evidence="13" id="KW-0472">Membrane</keyword>
<name>A0ABD0WQ21_UMBPY</name>
<evidence type="ECO:0000313" key="28">
    <source>
        <dbReference type="Proteomes" id="UP001557470"/>
    </source>
</evidence>
<keyword evidence="16" id="KW-0966">Cell projection</keyword>
<dbReference type="EMBL" id="JAGEUA010000005">
    <property type="protein sequence ID" value="KAL0978675.1"/>
    <property type="molecule type" value="Genomic_DNA"/>
</dbReference>
<comment type="subcellular location">
    <subcellularLocation>
        <location evidence="5">Cell projection</location>
        <location evidence="5">Dendritic spine</location>
    </subcellularLocation>
    <subcellularLocation>
        <location evidence="3">Cell projection</location>
        <location evidence="3">Lamellipodium</location>
    </subcellularLocation>
    <subcellularLocation>
        <location evidence="4">Cytoplasm</location>
        <location evidence="4">Cytosol</location>
    </subcellularLocation>
    <subcellularLocation>
        <location evidence="2">Cytoplasmic vesicle</location>
        <location evidence="2">Phagosome</location>
    </subcellularLocation>
    <subcellularLocation>
        <location evidence="1">Nucleus</location>
    </subcellularLocation>
    <subcellularLocation>
        <location evidence="18">Postsynaptic cell membrane</location>
    </subcellularLocation>
    <subcellularLocation>
        <location evidence="19">Postsynaptic density</location>
    </subcellularLocation>
</comment>
<evidence type="ECO:0000256" key="23">
    <source>
        <dbReference type="SAM" id="MobiDB-lite"/>
    </source>
</evidence>
<keyword evidence="17" id="KW-0968">Cytoplasmic vesicle</keyword>
<proteinExistence type="predicted"/>
<evidence type="ECO:0000256" key="1">
    <source>
        <dbReference type="ARBA" id="ARBA00004123"/>
    </source>
</evidence>
<evidence type="ECO:0000256" key="4">
    <source>
        <dbReference type="ARBA" id="ARBA00004514"/>
    </source>
</evidence>
<dbReference type="GO" id="GO:0030027">
    <property type="term" value="C:lamellipodium"/>
    <property type="evidence" value="ECO:0007669"/>
    <property type="project" value="UniProtKB-SubCell"/>
</dbReference>
<dbReference type="Pfam" id="PF00620">
    <property type="entry name" value="RhoGAP"/>
    <property type="match status" value="1"/>
</dbReference>
<evidence type="ECO:0000256" key="15">
    <source>
        <dbReference type="ARBA" id="ARBA00023257"/>
    </source>
</evidence>
<evidence type="ECO:0000256" key="9">
    <source>
        <dbReference type="ARBA" id="ARBA00022490"/>
    </source>
</evidence>
<dbReference type="InterPro" id="IPR036028">
    <property type="entry name" value="SH3-like_dom_sf"/>
</dbReference>
<dbReference type="GO" id="GO:0045211">
    <property type="term" value="C:postsynaptic membrane"/>
    <property type="evidence" value="ECO:0007669"/>
    <property type="project" value="UniProtKB-SubCell"/>
</dbReference>
<keyword evidence="14" id="KW-0539">Nucleus</keyword>
<keyword evidence="11" id="KW-0770">Synapse</keyword>
<evidence type="ECO:0000259" key="24">
    <source>
        <dbReference type="PROSITE" id="PS50002"/>
    </source>
</evidence>
<dbReference type="Pfam" id="PF00611">
    <property type="entry name" value="FCH"/>
    <property type="match status" value="1"/>
</dbReference>
<evidence type="ECO:0000256" key="13">
    <source>
        <dbReference type="ARBA" id="ARBA00023136"/>
    </source>
</evidence>
<sequence length="1121" mass="125279">MDNKSIRFIYSRTCKEIRAQLLEQLKCLDQQCELRVQLLQDLQDFFRKKAEIEMDYSRNLERLAERFLTKTRSTKDHQLKKEQQSILSPVNCWNLLLTQVKRESRDHATLSDLYLNNIIPRFAQVSEDSGRLFKKSKEVGVQLHEDLMKVLNELYTVMKVYHMYNTDSINSENKLKDAEKQEEKQMGRSGRQDDRQTPRSPDTLASVKTEEKHIRRSSVKKIEKMKEKRQAKYTENKLKAIKARNEYLLALEATNSCVFKYYILDLSDIIDCCDLGYHASLHRALRTYLSAEMNVETSKHKGLEALDVAAESLEPNEDKQRLMENYNNVFCPPMRFDFQSHMGDTMGVVCAQQPLEGELLQRCQQLQSRLSTLTIENDEVKKTMEATLSTIQDMVTVEDYDVSECFHHSNSMESVKSTVSESFLSKPSLAKRRANQQETEQFYFTKLKEFLEGRNLITKLQAKHDLIQKTLGESQKTDCCLASDRRNSALRKQEASQVIPLMVESCIRFISRHGLHHEGIFRVSGSQVEVNDIKNAFERGEDPLAGDQNDHDMDSIAGVLKLYFRGLDHALFPKEVFHDLISCVSMENLEDRAVHIRKVLLSLPSNTLVIMRYLFAFLNYLSQFSDVNMMDPYNLAICFGPTLMSVPESCDQVSCQSHVNELIKTIIIHHHQVFPCPRELQGPVYCSPGAPEDYCEPCEPPLVDIPASDTLSVINNSDDGSLIVSEYDPIEAVARFDYSGRTNRELSFKKGTSLLVFQRASDDWWQGRLNGVDGLVPHQYIMLPDMPDGGRGSPKSEAEMQEERLSTRVSAASPTGAHVADIYLANLNKMRKRPESGSIRRTFWGAEGNQGGDVSPGATGGGARTASLPVGGALVKEGGDKRPVSAHSVLNSSITRHSSLKTKVESPQIRKATTAGRSKSFSNHRPLEPEVITQADPTSQDIEAAMSSALSELRELERQSSGKHTHTPDVVLDTLEQLKGVGGGGGTSEPSSPLHSRLLRDSEGAGLQHTHPLQRSASSASDVPSSFRSSKPRSPLPSSVSSSLAPSALSISSPSFREPRPPATRPKPVVFPKGGGSGSPAMGSPTSTVPPTPPPPSTQRQILPRLSVTTHVGQIHLLLSQ</sequence>
<dbReference type="InterPro" id="IPR008936">
    <property type="entry name" value="Rho_GTPase_activation_prot"/>
</dbReference>
<dbReference type="SUPFAM" id="SSF103657">
    <property type="entry name" value="BAR/IMD domain-like"/>
    <property type="match status" value="1"/>
</dbReference>
<evidence type="ECO:0000256" key="10">
    <source>
        <dbReference type="ARBA" id="ARBA00022902"/>
    </source>
</evidence>
<evidence type="ECO:0000256" key="20">
    <source>
        <dbReference type="ARBA" id="ARBA00073507"/>
    </source>
</evidence>
<feature type="region of interest" description="Disordered" evidence="23">
    <location>
        <begin position="1009"/>
        <end position="1106"/>
    </location>
</feature>
<evidence type="ECO:0000256" key="14">
    <source>
        <dbReference type="ARBA" id="ARBA00023242"/>
    </source>
</evidence>
<dbReference type="InterPro" id="IPR031160">
    <property type="entry name" value="F_BAR_dom"/>
</dbReference>
<evidence type="ECO:0000256" key="7">
    <source>
        <dbReference type="ARBA" id="ARBA00022468"/>
    </source>
</evidence>
<dbReference type="Gene3D" id="1.10.555.10">
    <property type="entry name" value="Rho GTPase activation protein"/>
    <property type="match status" value="1"/>
</dbReference>
<protein>
    <recommendedName>
        <fullName evidence="20">SLIT-ROBO Rho GTPase-activating protein 2</fullName>
    </recommendedName>
</protein>
<organism evidence="27 28">
    <name type="scientific">Umbra pygmaea</name>
    <name type="common">Eastern mudminnow</name>
    <dbReference type="NCBI Taxonomy" id="75934"/>
    <lineage>
        <taxon>Eukaryota</taxon>
        <taxon>Metazoa</taxon>
        <taxon>Chordata</taxon>
        <taxon>Craniata</taxon>
        <taxon>Vertebrata</taxon>
        <taxon>Euteleostomi</taxon>
        <taxon>Actinopterygii</taxon>
        <taxon>Neopterygii</taxon>
        <taxon>Teleostei</taxon>
        <taxon>Protacanthopterygii</taxon>
        <taxon>Esociformes</taxon>
        <taxon>Umbridae</taxon>
        <taxon>Umbra</taxon>
    </lineage>
</organism>
<dbReference type="CDD" id="cd04383">
    <property type="entry name" value="RhoGAP_srGAP"/>
    <property type="match status" value="1"/>
</dbReference>
<feature type="domain" description="Rho-GAP" evidence="25">
    <location>
        <begin position="488"/>
        <end position="674"/>
    </location>
</feature>
<evidence type="ECO:0000256" key="17">
    <source>
        <dbReference type="ARBA" id="ARBA00023329"/>
    </source>
</evidence>
<evidence type="ECO:0000256" key="12">
    <source>
        <dbReference type="ARBA" id="ARBA00023054"/>
    </source>
</evidence>
<evidence type="ECO:0000256" key="19">
    <source>
        <dbReference type="ARBA" id="ARBA00034105"/>
    </source>
</evidence>
<dbReference type="Pfam" id="PF07653">
    <property type="entry name" value="SH3_2"/>
    <property type="match status" value="1"/>
</dbReference>
<keyword evidence="28" id="KW-1185">Reference proteome</keyword>
<comment type="caution">
    <text evidence="27">The sequence shown here is derived from an EMBL/GenBank/DDBJ whole genome shotgun (WGS) entry which is preliminary data.</text>
</comment>
<evidence type="ECO:0000256" key="6">
    <source>
        <dbReference type="ARBA" id="ARBA00022443"/>
    </source>
</evidence>
<dbReference type="Proteomes" id="UP001557470">
    <property type="component" value="Unassembled WGS sequence"/>
</dbReference>
<evidence type="ECO:0000256" key="18">
    <source>
        <dbReference type="ARBA" id="ARBA00034100"/>
    </source>
</evidence>
<evidence type="ECO:0000256" key="2">
    <source>
        <dbReference type="ARBA" id="ARBA00004262"/>
    </source>
</evidence>
<accession>A0ABD0WQ21</accession>
<feature type="compositionally biased region" description="Polar residues" evidence="23">
    <location>
        <begin position="888"/>
        <end position="897"/>
    </location>
</feature>
<dbReference type="AlphaFoldDB" id="A0ABD0WQ21"/>
<feature type="compositionally biased region" description="Low complexity" evidence="23">
    <location>
        <begin position="1016"/>
        <end position="1056"/>
    </location>
</feature>
<dbReference type="PROSITE" id="PS50238">
    <property type="entry name" value="RHOGAP"/>
    <property type="match status" value="1"/>
</dbReference>
<feature type="region of interest" description="Disordered" evidence="23">
    <location>
        <begin position="843"/>
        <end position="862"/>
    </location>
</feature>
<evidence type="ECO:0000259" key="26">
    <source>
        <dbReference type="PROSITE" id="PS51741"/>
    </source>
</evidence>
<evidence type="ECO:0000256" key="16">
    <source>
        <dbReference type="ARBA" id="ARBA00023273"/>
    </source>
</evidence>
<dbReference type="GO" id="GO:0043197">
    <property type="term" value="C:dendritic spine"/>
    <property type="evidence" value="ECO:0007669"/>
    <property type="project" value="UniProtKB-SubCell"/>
</dbReference>
<keyword evidence="8" id="KW-1003">Cell membrane</keyword>
<dbReference type="SMART" id="SM00326">
    <property type="entry name" value="SH3"/>
    <property type="match status" value="1"/>
</dbReference>
<dbReference type="InterPro" id="IPR027267">
    <property type="entry name" value="AH/BAR_dom_sf"/>
</dbReference>
<dbReference type="InterPro" id="IPR001060">
    <property type="entry name" value="FCH_dom"/>
</dbReference>
<dbReference type="FunFam" id="2.30.30.40:FF:000266">
    <property type="entry name" value="SLIT-ROBO Rho GTPase-activating protein 2"/>
    <property type="match status" value="1"/>
</dbReference>
<dbReference type="InterPro" id="IPR051627">
    <property type="entry name" value="SLIT-ROBO_RhoGAP"/>
</dbReference>
<dbReference type="GO" id="GO:0014069">
    <property type="term" value="C:postsynaptic density"/>
    <property type="evidence" value="ECO:0007669"/>
    <property type="project" value="UniProtKB-SubCell"/>
</dbReference>
<dbReference type="GO" id="GO:0005096">
    <property type="term" value="F:GTPase activator activity"/>
    <property type="evidence" value="ECO:0007669"/>
    <property type="project" value="UniProtKB-KW"/>
</dbReference>
<dbReference type="FunFam" id="1.20.1270.60:FF:000006">
    <property type="entry name" value="SLIT-ROBO Rho GTPase-activating protein 1 isoform 2"/>
    <property type="match status" value="1"/>
</dbReference>
<dbReference type="SMART" id="SM00324">
    <property type="entry name" value="RhoGAP"/>
    <property type="match status" value="1"/>
</dbReference>
<feature type="compositionally biased region" description="Basic and acidic residues" evidence="23">
    <location>
        <begin position="173"/>
        <end position="197"/>
    </location>
</feature>
<evidence type="ECO:0000256" key="8">
    <source>
        <dbReference type="ARBA" id="ARBA00022475"/>
    </source>
</evidence>
<gene>
    <name evidence="27" type="ORF">UPYG_G00173770</name>
</gene>
<feature type="region of interest" description="Disordered" evidence="23">
    <location>
        <begin position="172"/>
        <end position="218"/>
    </location>
</feature>
<dbReference type="PROSITE" id="PS51741">
    <property type="entry name" value="F_BAR"/>
    <property type="match status" value="1"/>
</dbReference>
<evidence type="ECO:0000256" key="21">
    <source>
        <dbReference type="PROSITE-ProRule" id="PRU00192"/>
    </source>
</evidence>
<dbReference type="PROSITE" id="PS50002">
    <property type="entry name" value="SH3"/>
    <property type="match status" value="1"/>
</dbReference>
<keyword evidence="10" id="KW-0524">Neurogenesis</keyword>
<dbReference type="GO" id="GO:0005634">
    <property type="term" value="C:nucleus"/>
    <property type="evidence" value="ECO:0007669"/>
    <property type="project" value="UniProtKB-SubCell"/>
</dbReference>
<dbReference type="SMART" id="SM00055">
    <property type="entry name" value="FCH"/>
    <property type="match status" value="1"/>
</dbReference>
<dbReference type="Gene3D" id="2.30.30.40">
    <property type="entry name" value="SH3 Domains"/>
    <property type="match status" value="1"/>
</dbReference>
<evidence type="ECO:0000313" key="27">
    <source>
        <dbReference type="EMBL" id="KAL0978675.1"/>
    </source>
</evidence>
<evidence type="ECO:0000259" key="25">
    <source>
        <dbReference type="PROSITE" id="PS50238"/>
    </source>
</evidence>
<dbReference type="InterPro" id="IPR001452">
    <property type="entry name" value="SH3_domain"/>
</dbReference>
<feature type="region of interest" description="Disordered" evidence="23">
    <location>
        <begin position="873"/>
        <end position="939"/>
    </location>
</feature>
<keyword evidence="15" id="KW-0628">Postsynaptic cell membrane</keyword>
<evidence type="ECO:0000256" key="22">
    <source>
        <dbReference type="PROSITE-ProRule" id="PRU01077"/>
    </source>
</evidence>
<dbReference type="GO" id="GO:0045335">
    <property type="term" value="C:phagocytic vesicle"/>
    <property type="evidence" value="ECO:0007669"/>
    <property type="project" value="UniProtKB-SubCell"/>
</dbReference>
<keyword evidence="6 21" id="KW-0728">SH3 domain</keyword>
<dbReference type="SUPFAM" id="SSF50044">
    <property type="entry name" value="SH3-domain"/>
    <property type="match status" value="1"/>
</dbReference>
<keyword evidence="7" id="KW-0343">GTPase activation</keyword>
<dbReference type="GO" id="GO:0007399">
    <property type="term" value="P:nervous system development"/>
    <property type="evidence" value="ECO:0007669"/>
    <property type="project" value="UniProtKB-KW"/>
</dbReference>
<dbReference type="InterPro" id="IPR000198">
    <property type="entry name" value="RhoGAP_dom"/>
</dbReference>
<evidence type="ECO:0000256" key="11">
    <source>
        <dbReference type="ARBA" id="ARBA00023018"/>
    </source>
</evidence>
<dbReference type="SUPFAM" id="SSF48350">
    <property type="entry name" value="GTPase activation domain, GAP"/>
    <property type="match status" value="1"/>
</dbReference>
<evidence type="ECO:0000256" key="5">
    <source>
        <dbReference type="ARBA" id="ARBA00004552"/>
    </source>
</evidence>